<comment type="caution">
    <text evidence="1">The sequence shown here is derived from an EMBL/GenBank/DDBJ whole genome shotgun (WGS) entry which is preliminary data.</text>
</comment>
<protein>
    <submittedName>
        <fullName evidence="1">Uncharacterized protein</fullName>
    </submittedName>
</protein>
<organism evidence="1 2">
    <name type="scientific">Acinetobacter johnsonii</name>
    <dbReference type="NCBI Taxonomy" id="40214"/>
    <lineage>
        <taxon>Bacteria</taxon>
        <taxon>Pseudomonadati</taxon>
        <taxon>Pseudomonadota</taxon>
        <taxon>Gammaproteobacteria</taxon>
        <taxon>Moraxellales</taxon>
        <taxon>Moraxellaceae</taxon>
        <taxon>Acinetobacter</taxon>
    </lineage>
</organism>
<evidence type="ECO:0000313" key="1">
    <source>
        <dbReference type="EMBL" id="PZQ93490.1"/>
    </source>
</evidence>
<evidence type="ECO:0000313" key="2">
    <source>
        <dbReference type="Proteomes" id="UP000249282"/>
    </source>
</evidence>
<dbReference type="GO" id="GO:0016788">
    <property type="term" value="F:hydrolase activity, acting on ester bonds"/>
    <property type="evidence" value="ECO:0007669"/>
    <property type="project" value="UniProtKB-ARBA"/>
</dbReference>
<dbReference type="InterPro" id="IPR036514">
    <property type="entry name" value="SGNH_hydro_sf"/>
</dbReference>
<reference evidence="1 2" key="1">
    <citation type="submission" date="2017-11" db="EMBL/GenBank/DDBJ databases">
        <title>Infants hospitalized years apart are colonized by the same room-sourced microbial strains.</title>
        <authorList>
            <person name="Brooks B."/>
            <person name="Olm M.R."/>
            <person name="Firek B.A."/>
            <person name="Baker R."/>
            <person name="Thomas B.C."/>
            <person name="Morowitz M.J."/>
            <person name="Banfield J.F."/>
        </authorList>
    </citation>
    <scope>NUCLEOTIDE SEQUENCE [LARGE SCALE GENOMIC DNA]</scope>
    <source>
        <strain evidence="1">S2_003_000_R3_20</strain>
    </source>
</reference>
<gene>
    <name evidence="1" type="ORF">DI542_01225</name>
</gene>
<dbReference type="Gene3D" id="3.40.50.1110">
    <property type="entry name" value="SGNH hydrolase"/>
    <property type="match status" value="1"/>
</dbReference>
<dbReference type="EMBL" id="QFQJ01000003">
    <property type="protein sequence ID" value="PZQ93490.1"/>
    <property type="molecule type" value="Genomic_DNA"/>
</dbReference>
<proteinExistence type="predicted"/>
<dbReference type="AlphaFoldDB" id="A0A2W5U6B4"/>
<sequence>MAEMIPAQVHQDIEDIGKAVNTDAIITPRYGAPFKSLPMIAREIYADVLDLRTNKADKIVVDAALSTKAPQATTYTKAEVDSALSLKAPQSSTYTKSEVDTTFAAYVGGRKGFTTLALAQAGQSTLTANTVVDVTNDPDPVKNGTYQWNGVTLTKSAYDPVNLTKNIINSSTFRVSKLYENNMSLVDFRPASSFGWVANSFNTLIFCSELKNSAINFISIPSWFTSNFDYLRVRVIDLKNSFDWYAGITLDQYIALKSVMQDFTISAEKVCFGAPRILSTGAIQINNGTPSEIRIPFDLISSFADKILNLGFVVEAFFNDGSQANIGATGASSAYNPPSESPARHCFYTDNKSSALNHVTPSLSFCLGFEKANYKQDVRSLLNSPAQIIKDKLPIKNSYPYNGLGDGKGYWGIGITFKSMPASDFNCVSLNLNGLARLDHLRYTIFAHYDSGDIDAGFVGYASGTPIYSDKVVVDVVSDDIYYDVDFVFDRSIVQSNTPISIFVQGIIDNQVVAIGFTTTNSPSEYTNNSENGWYAGYDNQLRFSLLTDQAITRSIKKIDQTVQKISSFADNSVDLFKLPNFLQSSFIDDFTVNALNVNFNTQYINAENRLNIASDITFDATATQTVTKTITLLKSSDTSWDNSNVFLARDMRNVLVKQGGTTLVKDVDYKEFNWYGKINAIKDSLNNTSVSVTYTFENYRVDIVALDTYWRRIEVIKGTERSYDPYEYMPTLTENYKPLAVALVHGGAVEFMSLGDLYSVAGKPNNPSGDYLAVMQNNRQALAATFAKLNRGENIKLIGYGDSITACEYVGAFGKWETANGKERDRLYYLSRYYPADSKALTDVKLFSRDDGDGTFEHAEIGWNWSLKNHIESKFGVTVDYQNWAIGGGNITDGKNRMSYVLPTVSAGDVAVVCYGTNGGLNFDDLSTIVKGFQSKNVSVILMPTPIANPANNHLMSNQSTWSSLNGYMMQEAATRT</sequence>
<dbReference type="Proteomes" id="UP000249282">
    <property type="component" value="Unassembled WGS sequence"/>
</dbReference>
<accession>A0A2W5U6B4</accession>
<dbReference type="SUPFAM" id="SSF52266">
    <property type="entry name" value="SGNH hydrolase"/>
    <property type="match status" value="1"/>
</dbReference>
<name>A0A2W5U6B4_ACIJO</name>